<gene>
    <name evidence="3" type="ORF">METZ01_LOCUS271936</name>
</gene>
<dbReference type="InterPro" id="IPR011059">
    <property type="entry name" value="Metal-dep_hydrolase_composite"/>
</dbReference>
<dbReference type="PANTHER" id="PTHR43794">
    <property type="entry name" value="AMINOHYDROLASE SSNA-RELATED"/>
    <property type="match status" value="1"/>
</dbReference>
<organism evidence="3">
    <name type="scientific">marine metagenome</name>
    <dbReference type="NCBI Taxonomy" id="408172"/>
    <lineage>
        <taxon>unclassified sequences</taxon>
        <taxon>metagenomes</taxon>
        <taxon>ecological metagenomes</taxon>
    </lineage>
</organism>
<dbReference type="AlphaFoldDB" id="A0A382K6P8"/>
<dbReference type="GO" id="GO:0016810">
    <property type="term" value="F:hydrolase activity, acting on carbon-nitrogen (but not peptide) bonds"/>
    <property type="evidence" value="ECO:0007669"/>
    <property type="project" value="InterPro"/>
</dbReference>
<dbReference type="SUPFAM" id="SSF51338">
    <property type="entry name" value="Composite domain of metallo-dependent hydrolases"/>
    <property type="match status" value="1"/>
</dbReference>
<proteinExistence type="predicted"/>
<evidence type="ECO:0000256" key="1">
    <source>
        <dbReference type="ARBA" id="ARBA00022801"/>
    </source>
</evidence>
<protein>
    <recommendedName>
        <fullName evidence="2">Amidohydrolase-related domain-containing protein</fullName>
    </recommendedName>
</protein>
<dbReference type="PANTHER" id="PTHR43794:SF11">
    <property type="entry name" value="AMIDOHYDROLASE-RELATED DOMAIN-CONTAINING PROTEIN"/>
    <property type="match status" value="1"/>
</dbReference>
<dbReference type="Gene3D" id="2.30.40.10">
    <property type="entry name" value="Urease, subunit C, domain 1"/>
    <property type="match status" value="1"/>
</dbReference>
<keyword evidence="1" id="KW-0378">Hydrolase</keyword>
<feature type="domain" description="Amidohydrolase-related" evidence="2">
    <location>
        <begin position="57"/>
        <end position="352"/>
    </location>
</feature>
<evidence type="ECO:0000259" key="2">
    <source>
        <dbReference type="Pfam" id="PF01979"/>
    </source>
</evidence>
<evidence type="ECO:0000313" key="3">
    <source>
        <dbReference type="EMBL" id="SVC19082.1"/>
    </source>
</evidence>
<sequence>MGSQFSVIRNGRLVDGRQFNGARFDILIEKDTIVEVVPPDSQAPENSTVIDAAGTLILPGLINAHTHGDVSLAKGLGDRWSLELLLNASPLTSEDFLLQDKSLAARLAAVEMVLYGCTACYDLFSDFPTPSLESLEAVGKAYTEVGMRVVIAPLMADRTFWQAVPGMIDALPRNLKQKIEKIVTQPGDIAINAMRDAIVNWPYAQDPVYLGLAPTIPYHCDAAFFRSCRELADEFGVRIHSHIAESKLQAIAGQQLFGCSLTEYLDKLGIISSDFTAAHCVWLDTADIQRLADRGACVAHNPTSNLRLGTGVAKTREMLNAGINIGIGTDASTCSDALNMFEAMRMAAYVSRIHQPD</sequence>
<name>A0A382K6P8_9ZZZZ</name>
<dbReference type="InterPro" id="IPR050287">
    <property type="entry name" value="MTA/SAH_deaminase"/>
</dbReference>
<dbReference type="SUPFAM" id="SSF51556">
    <property type="entry name" value="Metallo-dependent hydrolases"/>
    <property type="match status" value="1"/>
</dbReference>
<accession>A0A382K6P8</accession>
<dbReference type="Gene3D" id="3.20.20.140">
    <property type="entry name" value="Metal-dependent hydrolases"/>
    <property type="match status" value="1"/>
</dbReference>
<feature type="non-terminal residue" evidence="3">
    <location>
        <position position="357"/>
    </location>
</feature>
<reference evidence="3" key="1">
    <citation type="submission" date="2018-05" db="EMBL/GenBank/DDBJ databases">
        <authorList>
            <person name="Lanie J.A."/>
            <person name="Ng W.-L."/>
            <person name="Kazmierczak K.M."/>
            <person name="Andrzejewski T.M."/>
            <person name="Davidsen T.M."/>
            <person name="Wayne K.J."/>
            <person name="Tettelin H."/>
            <person name="Glass J.I."/>
            <person name="Rusch D."/>
            <person name="Podicherti R."/>
            <person name="Tsui H.-C.T."/>
            <person name="Winkler M.E."/>
        </authorList>
    </citation>
    <scope>NUCLEOTIDE SEQUENCE</scope>
</reference>
<dbReference type="EMBL" id="UINC01078215">
    <property type="protein sequence ID" value="SVC19082.1"/>
    <property type="molecule type" value="Genomic_DNA"/>
</dbReference>
<dbReference type="InterPro" id="IPR032466">
    <property type="entry name" value="Metal_Hydrolase"/>
</dbReference>
<dbReference type="Pfam" id="PF01979">
    <property type="entry name" value="Amidohydro_1"/>
    <property type="match status" value="1"/>
</dbReference>
<dbReference type="InterPro" id="IPR006680">
    <property type="entry name" value="Amidohydro-rel"/>
</dbReference>